<dbReference type="SMART" id="SM00320">
    <property type="entry name" value="WD40"/>
    <property type="match status" value="11"/>
</dbReference>
<dbReference type="InterPro" id="IPR019775">
    <property type="entry name" value="WD40_repeat_CS"/>
</dbReference>
<dbReference type="PANTHER" id="PTHR19853">
    <property type="entry name" value="WD REPEAT CONTAINING PROTEIN 3 WDR3"/>
    <property type="match status" value="1"/>
</dbReference>
<evidence type="ECO:0000256" key="5">
    <source>
        <dbReference type="SAM" id="MobiDB-lite"/>
    </source>
</evidence>
<dbReference type="PRINTS" id="PR00320">
    <property type="entry name" value="GPROTEINBRPT"/>
</dbReference>
<feature type="region of interest" description="Disordered" evidence="5">
    <location>
        <begin position="127"/>
        <end position="155"/>
    </location>
</feature>
<dbReference type="GO" id="GO:0034388">
    <property type="term" value="C:Pwp2p-containing subcomplex of 90S preribosome"/>
    <property type="evidence" value="ECO:0007669"/>
    <property type="project" value="TreeGrafter"/>
</dbReference>
<gene>
    <name evidence="7" type="ORF">SEMRO_1810_G299130.1</name>
</gene>
<feature type="compositionally biased region" description="Basic and acidic residues" evidence="5">
    <location>
        <begin position="302"/>
        <end position="313"/>
    </location>
</feature>
<evidence type="ECO:0000259" key="6">
    <source>
        <dbReference type="Pfam" id="PF04003"/>
    </source>
</evidence>
<feature type="region of interest" description="Disordered" evidence="5">
    <location>
        <begin position="295"/>
        <end position="314"/>
    </location>
</feature>
<keyword evidence="1 4" id="KW-0853">WD repeat</keyword>
<dbReference type="PROSITE" id="PS50082">
    <property type="entry name" value="WD_REPEATS_2"/>
    <property type="match status" value="6"/>
</dbReference>
<evidence type="ECO:0000256" key="4">
    <source>
        <dbReference type="PROSITE-ProRule" id="PRU00221"/>
    </source>
</evidence>
<dbReference type="Pfam" id="PF04003">
    <property type="entry name" value="Utp12"/>
    <property type="match status" value="1"/>
</dbReference>
<feature type="repeat" description="WD" evidence="4">
    <location>
        <begin position="736"/>
        <end position="777"/>
    </location>
</feature>
<dbReference type="GO" id="GO:0032040">
    <property type="term" value="C:small-subunit processome"/>
    <property type="evidence" value="ECO:0007669"/>
    <property type="project" value="TreeGrafter"/>
</dbReference>
<accession>A0A9N8EVJ8</accession>
<dbReference type="InterPro" id="IPR015943">
    <property type="entry name" value="WD40/YVTN_repeat-like_dom_sf"/>
</dbReference>
<dbReference type="Pfam" id="PF00400">
    <property type="entry name" value="WD40"/>
    <property type="match status" value="2"/>
</dbReference>
<sequence>MEDSQQNHTYLRYECADTFGLVTSAGGASSTRVPPSDKTLALLTDAKSNNVLLTTGGSYCQCFDVKTGILTAKLGHAEFTGVGTGRALNASQVLCLDAATSNTGTARVATGWIDGSVRVFELPTSELTSSSSSSTAFSLLDNEDDQERPEPLTLNGHAPAPVSAIALQKNTQESLWLASGGSDGTVIVWDLIAESGLFRLLGHHGAITQLHFFVLTGKEQPQVLLTSSLDGLVKVWDLQAQCCVQTIANMRGQIWASALLSTTTTSQEEETDGARRHRLLAGSVDGQVRVWNLQAPANNNSSEEKSKNDDWCHDMGFLEAPNQHLATSSSKSTTHTVTSKEKVTSIQCYRGRYVAMLQANAKVIHVYGMRSTKDSLRKKQRRIKRRQEKQSNQRNKQANSKDDTTNNKKRGILDDDEDDEKHNDTTTNDNQDSTTLDPEQLKASDEIEYLGTIKASHKVKAFVFVPLSNKKQQLVQIACALSTNTIELYALPRSTPQHQQVPSEKIANLTPLPGHPTGVRSIALSSNDEMAATVAKGTCKIWNVLNRSCLQSATLEPMTDPRKQQQKSSSSSFQGLCAVFLPGNTHVLVGTKEGHLLVLDSAAAEIVYWEEKAHDDAIWSMDVCHSKPTSVGDAAPNTSIITGSADKTVKFWTLEQQGEDDGSDDDSSSDNDVLYPGAPMIVQTRALEMTDEVVAVKFSTANYFQGAASRRLVFVSTLDCTIKIFFEDSLKLFLSMYGHKLPALAVDASDDDTLLVSGSADKTIKIWGLDFGDTHKTLHGHEDSVTDVRFVRGTHNFFSASKDSTVRFWDGDRFEMILVLRGHSAEVNSLAVSKTGAFCLSGGMDRMVRVWERTRDIVFLEEERERELEQIFDKEPGRREEGGTAAILDRKGRNEDDDDDEMKDSEPQSEAAVKQTLMSISAGDRLLEALELADQELQASRSNKSKGARSFNPMLLGMEPPQYVLWVVRSIKSADLEQALLVLPLGHAERLLYYLVLLLRSGHSSVELCCRASIFTVKTFQKQLILNQGSNAPLLRELRRLVHMRLQECRDTVGYNLAACRMVGRIAKERRENRMMAAMPSTDIWAGLGLGSDVAAALEGNSKKGKKRR</sequence>
<dbReference type="EMBL" id="CAICTM010001808">
    <property type="protein sequence ID" value="CAB9526324.1"/>
    <property type="molecule type" value="Genomic_DNA"/>
</dbReference>
<keyword evidence="8" id="KW-1185">Reference proteome</keyword>
<evidence type="ECO:0000256" key="3">
    <source>
        <dbReference type="ARBA" id="ARBA00038229"/>
    </source>
</evidence>
<keyword evidence="2" id="KW-0677">Repeat</keyword>
<dbReference type="InterPro" id="IPR051570">
    <property type="entry name" value="TBC1_cilium_biogenesis"/>
</dbReference>
<dbReference type="PROSITE" id="PS00678">
    <property type="entry name" value="WD_REPEATS_1"/>
    <property type="match status" value="1"/>
</dbReference>
<evidence type="ECO:0000313" key="8">
    <source>
        <dbReference type="Proteomes" id="UP001153069"/>
    </source>
</evidence>
<organism evidence="7 8">
    <name type="scientific">Seminavis robusta</name>
    <dbReference type="NCBI Taxonomy" id="568900"/>
    <lineage>
        <taxon>Eukaryota</taxon>
        <taxon>Sar</taxon>
        <taxon>Stramenopiles</taxon>
        <taxon>Ochrophyta</taxon>
        <taxon>Bacillariophyta</taxon>
        <taxon>Bacillariophyceae</taxon>
        <taxon>Bacillariophycidae</taxon>
        <taxon>Naviculales</taxon>
        <taxon>Naviculaceae</taxon>
        <taxon>Seminavis</taxon>
    </lineage>
</organism>
<feature type="region of interest" description="Disordered" evidence="5">
    <location>
        <begin position="372"/>
        <end position="438"/>
    </location>
</feature>
<feature type="repeat" description="WD" evidence="4">
    <location>
        <begin position="778"/>
        <end position="810"/>
    </location>
</feature>
<feature type="compositionally biased region" description="Basic and acidic residues" evidence="5">
    <location>
        <begin position="872"/>
        <end position="894"/>
    </location>
</feature>
<feature type="repeat" description="WD" evidence="4">
    <location>
        <begin position="820"/>
        <end position="852"/>
    </location>
</feature>
<feature type="domain" description="Small-subunit processome Utp12" evidence="6">
    <location>
        <begin position="962"/>
        <end position="1063"/>
    </location>
</feature>
<feature type="compositionally biased region" description="Basic residues" evidence="5">
    <location>
        <begin position="378"/>
        <end position="387"/>
    </location>
</feature>
<comment type="similarity">
    <text evidence="3">Belongs to the WD repeat WDR3/UTP12 family.</text>
</comment>
<dbReference type="AlphaFoldDB" id="A0A9N8EVJ8"/>
<dbReference type="Gene3D" id="2.130.10.10">
    <property type="entry name" value="YVTN repeat-like/Quinoprotein amine dehydrogenase"/>
    <property type="match status" value="3"/>
</dbReference>
<reference evidence="7" key="1">
    <citation type="submission" date="2020-06" db="EMBL/GenBank/DDBJ databases">
        <authorList>
            <consortium name="Plant Systems Biology data submission"/>
        </authorList>
    </citation>
    <scope>NUCLEOTIDE SEQUENCE</scope>
    <source>
        <strain evidence="7">D6</strain>
    </source>
</reference>
<dbReference type="InterPro" id="IPR036322">
    <property type="entry name" value="WD40_repeat_dom_sf"/>
</dbReference>
<dbReference type="GO" id="GO:0030490">
    <property type="term" value="P:maturation of SSU-rRNA"/>
    <property type="evidence" value="ECO:0007669"/>
    <property type="project" value="TreeGrafter"/>
</dbReference>
<dbReference type="PANTHER" id="PTHR19853:SF0">
    <property type="entry name" value="WD REPEAT-CONTAINING PROTEIN 3"/>
    <property type="match status" value="1"/>
</dbReference>
<dbReference type="CDD" id="cd00200">
    <property type="entry name" value="WD40"/>
    <property type="match status" value="1"/>
</dbReference>
<feature type="compositionally biased region" description="Low complexity" evidence="5">
    <location>
        <begin position="425"/>
        <end position="435"/>
    </location>
</feature>
<feature type="compositionally biased region" description="Low complexity" evidence="5">
    <location>
        <begin position="127"/>
        <end position="140"/>
    </location>
</feature>
<name>A0A9N8EVJ8_9STRA</name>
<dbReference type="OrthoDB" id="407922at2759"/>
<evidence type="ECO:0000313" key="7">
    <source>
        <dbReference type="EMBL" id="CAB9526324.1"/>
    </source>
</evidence>
<dbReference type="Pfam" id="PF25172">
    <property type="entry name" value="Beta-prop_WDR3_2nd"/>
    <property type="match status" value="1"/>
</dbReference>
<dbReference type="InterPro" id="IPR007148">
    <property type="entry name" value="SSU_processome_Utp12"/>
</dbReference>
<evidence type="ECO:0000256" key="1">
    <source>
        <dbReference type="ARBA" id="ARBA00022574"/>
    </source>
</evidence>
<dbReference type="Proteomes" id="UP001153069">
    <property type="component" value="Unassembled WGS sequence"/>
</dbReference>
<feature type="repeat" description="WD" evidence="4">
    <location>
        <begin position="200"/>
        <end position="246"/>
    </location>
</feature>
<feature type="repeat" description="WD" evidence="4">
    <location>
        <begin position="279"/>
        <end position="301"/>
    </location>
</feature>
<dbReference type="SUPFAM" id="SSF50978">
    <property type="entry name" value="WD40 repeat-like"/>
    <property type="match status" value="2"/>
</dbReference>
<dbReference type="GO" id="GO:0030515">
    <property type="term" value="F:snoRNA binding"/>
    <property type="evidence" value="ECO:0007669"/>
    <property type="project" value="TreeGrafter"/>
</dbReference>
<evidence type="ECO:0000256" key="2">
    <source>
        <dbReference type="ARBA" id="ARBA00022737"/>
    </source>
</evidence>
<proteinExistence type="inferred from homology"/>
<comment type="caution">
    <text evidence="7">The sequence shown here is derived from an EMBL/GenBank/DDBJ whole genome shotgun (WGS) entry which is preliminary data.</text>
</comment>
<dbReference type="InterPro" id="IPR020472">
    <property type="entry name" value="WD40_PAC1"/>
</dbReference>
<feature type="repeat" description="WD" evidence="4">
    <location>
        <begin position="177"/>
        <end position="191"/>
    </location>
</feature>
<dbReference type="PROSITE" id="PS50294">
    <property type="entry name" value="WD_REPEATS_REGION"/>
    <property type="match status" value="3"/>
</dbReference>
<feature type="region of interest" description="Disordered" evidence="5">
    <location>
        <begin position="872"/>
        <end position="913"/>
    </location>
</feature>
<protein>
    <submittedName>
        <fullName evidence="7">WD repeat domain 3</fullName>
    </submittedName>
</protein>
<dbReference type="InterPro" id="IPR001680">
    <property type="entry name" value="WD40_rpt"/>
</dbReference>